<dbReference type="EMBL" id="JWIN03000018">
    <property type="protein sequence ID" value="KAB1263300.1"/>
    <property type="molecule type" value="Genomic_DNA"/>
</dbReference>
<accession>A0A5N4CWS4</accession>
<comment type="similarity">
    <text evidence="2">Belongs to the VPS35L family.</text>
</comment>
<comment type="subcellular location">
    <subcellularLocation>
        <location evidence="1">Endosome</location>
    </subcellularLocation>
</comment>
<evidence type="ECO:0000256" key="1">
    <source>
        <dbReference type="ARBA" id="ARBA00004177"/>
    </source>
</evidence>
<keyword evidence="8" id="KW-1185">Reference proteome</keyword>
<dbReference type="PANTHER" id="PTHR13673">
    <property type="entry name" value="ESOPHAGEAL CANCER ASSOCIATED PROTEIN"/>
    <property type="match status" value="1"/>
</dbReference>
<evidence type="ECO:0000313" key="8">
    <source>
        <dbReference type="Proteomes" id="UP000299084"/>
    </source>
</evidence>
<dbReference type="GO" id="GO:0015031">
    <property type="term" value="P:protein transport"/>
    <property type="evidence" value="ECO:0007669"/>
    <property type="project" value="UniProtKB-KW"/>
</dbReference>
<evidence type="ECO:0000256" key="2">
    <source>
        <dbReference type="ARBA" id="ARBA00010704"/>
    </source>
</evidence>
<name>A0A5N4CWS4_CAMDR</name>
<evidence type="ECO:0000313" key="7">
    <source>
        <dbReference type="EMBL" id="KAB1263300.1"/>
    </source>
</evidence>
<evidence type="ECO:0000256" key="4">
    <source>
        <dbReference type="ARBA" id="ARBA00022753"/>
    </source>
</evidence>
<dbReference type="PANTHER" id="PTHR13673:SF0">
    <property type="entry name" value="VPS35 ENDOSOMAL PROTEIN-SORTING FACTOR-LIKE"/>
    <property type="match status" value="1"/>
</dbReference>
<dbReference type="STRING" id="9838.ENSCDRP00005026787"/>
<reference evidence="7 8" key="1">
    <citation type="journal article" date="2019" name="Mol. Ecol. Resour.">
        <title>Improving Illumina assemblies with Hi-C and long reads: an example with the North African dromedary.</title>
        <authorList>
            <person name="Elbers J.P."/>
            <person name="Rogers M.F."/>
            <person name="Perelman P.L."/>
            <person name="Proskuryakova A.A."/>
            <person name="Serdyukova N.A."/>
            <person name="Johnson W.E."/>
            <person name="Horin P."/>
            <person name="Corander J."/>
            <person name="Murphy D."/>
            <person name="Burger P.A."/>
        </authorList>
    </citation>
    <scope>NUCLEOTIDE SEQUENCE [LARGE SCALE GENOMIC DNA]</scope>
    <source>
        <strain evidence="7">Drom800</strain>
        <tissue evidence="7">Blood</tissue>
    </source>
</reference>
<gene>
    <name evidence="7" type="ORF">Cadr_000024031</name>
</gene>
<comment type="caution">
    <text evidence="7">The sequence shown here is derived from an EMBL/GenBank/DDBJ whole genome shotgun (WGS) entry which is preliminary data.</text>
</comment>
<dbReference type="AlphaFoldDB" id="A0A5N4CWS4"/>
<dbReference type="InterPro" id="IPR029705">
    <property type="entry name" value="VPS35L"/>
</dbReference>
<organism evidence="7 8">
    <name type="scientific">Camelus dromedarius</name>
    <name type="common">Dromedary</name>
    <name type="synonym">Arabian camel</name>
    <dbReference type="NCBI Taxonomy" id="9838"/>
    <lineage>
        <taxon>Eukaryota</taxon>
        <taxon>Metazoa</taxon>
        <taxon>Chordata</taxon>
        <taxon>Craniata</taxon>
        <taxon>Vertebrata</taxon>
        <taxon>Euteleostomi</taxon>
        <taxon>Mammalia</taxon>
        <taxon>Eutheria</taxon>
        <taxon>Laurasiatheria</taxon>
        <taxon>Artiodactyla</taxon>
        <taxon>Tylopoda</taxon>
        <taxon>Camelidae</taxon>
        <taxon>Camelus</taxon>
    </lineage>
</organism>
<evidence type="ECO:0000256" key="3">
    <source>
        <dbReference type="ARBA" id="ARBA00022448"/>
    </source>
</evidence>
<proteinExistence type="inferred from homology"/>
<keyword evidence="4" id="KW-0967">Endosome</keyword>
<protein>
    <recommendedName>
        <fullName evidence="6">VPS35 endosomal protein-sorting factor-like</fullName>
    </recommendedName>
</protein>
<sequence length="247" mass="28075">MPSLTECFCSYVEASILKCNKFLSKMGISECLPRLTCMVRGIGDPLVSVYARAYLCRVSCIHGDTVQNQLVVQGVELPSYLPLYSPAMDWIFQCISYHAPEALLTEMMERCKKLGNNALLLNSVMSAFRAEFIATRSMDFIGMIKECDESGFPKHLLFHSLGLNLALADPPEGDRLQILNEAWKVITKLKNPQDYINCAEVWVEYTCKHFTKREVNTVLADVIKHMTPDRAFEDSYPQVKLHFSFLQ</sequence>
<evidence type="ECO:0000256" key="6">
    <source>
        <dbReference type="ARBA" id="ARBA00023838"/>
    </source>
</evidence>
<evidence type="ECO:0000256" key="5">
    <source>
        <dbReference type="ARBA" id="ARBA00022927"/>
    </source>
</evidence>
<dbReference type="GO" id="GO:0005768">
    <property type="term" value="C:endosome"/>
    <property type="evidence" value="ECO:0007669"/>
    <property type="project" value="UniProtKB-SubCell"/>
</dbReference>
<dbReference type="Proteomes" id="UP000299084">
    <property type="component" value="Unassembled WGS sequence"/>
</dbReference>
<keyword evidence="3" id="KW-0813">Transport</keyword>
<keyword evidence="5" id="KW-0653">Protein transport</keyword>
<dbReference type="GO" id="GO:0032456">
    <property type="term" value="P:endocytic recycling"/>
    <property type="evidence" value="ECO:0007669"/>
    <property type="project" value="InterPro"/>
</dbReference>